<comment type="caution">
    <text evidence="5">The sequence shown here is derived from an EMBL/GenBank/DDBJ whole genome shotgun (WGS) entry which is preliminary data.</text>
</comment>
<protein>
    <submittedName>
        <fullName evidence="5">Uncharacterized protein</fullName>
    </submittedName>
</protein>
<dbReference type="PROSITE" id="PS50297">
    <property type="entry name" value="ANK_REP_REGION"/>
    <property type="match status" value="1"/>
</dbReference>
<dbReference type="Pfam" id="PF12796">
    <property type="entry name" value="Ank_2"/>
    <property type="match status" value="1"/>
</dbReference>
<dbReference type="OrthoDB" id="9995210at2759"/>
<keyword evidence="2 3" id="KW-0040">ANK repeat</keyword>
<dbReference type="PROSITE" id="PS50088">
    <property type="entry name" value="ANK_REPEAT"/>
    <property type="match status" value="1"/>
</dbReference>
<dbReference type="Proteomes" id="UP000199727">
    <property type="component" value="Unassembled WGS sequence"/>
</dbReference>
<dbReference type="SUPFAM" id="SSF48403">
    <property type="entry name" value="Ankyrin repeat"/>
    <property type="match status" value="1"/>
</dbReference>
<accession>A0A854Q6J4</accession>
<feature type="region of interest" description="Disordered" evidence="4">
    <location>
        <begin position="1"/>
        <end position="25"/>
    </location>
</feature>
<dbReference type="GO" id="GO:0004842">
    <property type="term" value="F:ubiquitin-protein transferase activity"/>
    <property type="evidence" value="ECO:0007669"/>
    <property type="project" value="TreeGrafter"/>
</dbReference>
<dbReference type="InterPro" id="IPR002110">
    <property type="entry name" value="Ankyrin_rpt"/>
</dbReference>
<dbReference type="AlphaFoldDB" id="A0A854Q6J4"/>
<evidence type="ECO:0000256" key="4">
    <source>
        <dbReference type="SAM" id="MobiDB-lite"/>
    </source>
</evidence>
<gene>
    <name evidence="5" type="ORF">C361_06099</name>
</gene>
<dbReference type="PANTHER" id="PTHR24171:SF8">
    <property type="entry name" value="BRCA1-ASSOCIATED RING DOMAIN PROTEIN 1"/>
    <property type="match status" value="1"/>
</dbReference>
<reference evidence="5 6" key="1">
    <citation type="submission" date="2017-06" db="EMBL/GenBank/DDBJ databases">
        <title>Global population genomics of the pathogenic fungus Cryptococcus neoformans var. grubii.</title>
        <authorList>
            <person name="Cuomo C."/>
            <person name="Litvintseva A."/>
            <person name="Chen Y."/>
            <person name="Young S."/>
            <person name="Zeng Q."/>
            <person name="Chapman S."/>
            <person name="Gujja S."/>
            <person name="Saif S."/>
            <person name="Birren B."/>
        </authorList>
    </citation>
    <scope>NUCLEOTIDE SEQUENCE [LARGE SCALE GENOMIC DNA]</scope>
    <source>
        <strain evidence="5 6">Tu259-1</strain>
    </source>
</reference>
<sequence>MSTAPSRSAPPPPPPEEDSQGASANERLLAAAKSDNEGMLEDALKELSDINQPDGLGNTALHYAIIHASTNVLELILCHNTCDVDLKNRLQGDTPLHIAVRNRWDQYEGLRLWLVQSLLEAGADTTIRNRYNEKPIDILPRADPNADPTSDDEKIRFALRQAEAEASLAISDAVVDDDDEAEVDPDDVASDSD</sequence>
<feature type="region of interest" description="Disordered" evidence="4">
    <location>
        <begin position="170"/>
        <end position="193"/>
    </location>
</feature>
<dbReference type="InterPro" id="IPR036770">
    <property type="entry name" value="Ankyrin_rpt-contain_sf"/>
</dbReference>
<dbReference type="PANTHER" id="PTHR24171">
    <property type="entry name" value="ANKYRIN REPEAT DOMAIN-CONTAINING PROTEIN 39-RELATED"/>
    <property type="match status" value="1"/>
</dbReference>
<proteinExistence type="predicted"/>
<dbReference type="Gene3D" id="1.25.40.20">
    <property type="entry name" value="Ankyrin repeat-containing domain"/>
    <property type="match status" value="1"/>
</dbReference>
<dbReference type="GO" id="GO:0085020">
    <property type="term" value="P:protein K6-linked ubiquitination"/>
    <property type="evidence" value="ECO:0007669"/>
    <property type="project" value="TreeGrafter"/>
</dbReference>
<evidence type="ECO:0000256" key="1">
    <source>
        <dbReference type="ARBA" id="ARBA00022737"/>
    </source>
</evidence>
<evidence type="ECO:0000313" key="6">
    <source>
        <dbReference type="Proteomes" id="UP000199727"/>
    </source>
</evidence>
<feature type="repeat" description="ANK" evidence="3">
    <location>
        <begin position="91"/>
        <end position="130"/>
    </location>
</feature>
<name>A0A854Q6J4_CRYNE</name>
<organism evidence="5 6">
    <name type="scientific">Cryptococcus neoformans Tu259-1</name>
    <dbReference type="NCBI Taxonomy" id="1230072"/>
    <lineage>
        <taxon>Eukaryota</taxon>
        <taxon>Fungi</taxon>
        <taxon>Dikarya</taxon>
        <taxon>Basidiomycota</taxon>
        <taxon>Agaricomycotina</taxon>
        <taxon>Tremellomycetes</taxon>
        <taxon>Tremellales</taxon>
        <taxon>Cryptococcaceae</taxon>
        <taxon>Cryptococcus</taxon>
        <taxon>Cryptococcus neoformans species complex</taxon>
    </lineage>
</organism>
<dbReference type="EMBL" id="AMKT01000083">
    <property type="protein sequence ID" value="OXG12911.1"/>
    <property type="molecule type" value="Genomic_DNA"/>
</dbReference>
<evidence type="ECO:0000256" key="3">
    <source>
        <dbReference type="PROSITE-ProRule" id="PRU00023"/>
    </source>
</evidence>
<dbReference type="SMART" id="SM00248">
    <property type="entry name" value="ANK"/>
    <property type="match status" value="3"/>
</dbReference>
<evidence type="ECO:0000313" key="5">
    <source>
        <dbReference type="EMBL" id="OXG12911.1"/>
    </source>
</evidence>
<keyword evidence="1" id="KW-0677">Repeat</keyword>
<evidence type="ECO:0000256" key="2">
    <source>
        <dbReference type="ARBA" id="ARBA00023043"/>
    </source>
</evidence>
<feature type="compositionally biased region" description="Acidic residues" evidence="4">
    <location>
        <begin position="174"/>
        <end position="193"/>
    </location>
</feature>